<dbReference type="InterPro" id="IPR012337">
    <property type="entry name" value="RNaseH-like_sf"/>
</dbReference>
<keyword evidence="3" id="KW-0863">Zinc-finger</keyword>
<keyword evidence="5" id="KW-0539">Nucleus</keyword>
<comment type="caution">
    <text evidence="7">The sequence shown here is derived from an EMBL/GenBank/DDBJ whole genome shotgun (WGS) entry which is preliminary data.</text>
</comment>
<keyword evidence="4" id="KW-0862">Zinc</keyword>
<reference evidence="7 8" key="1">
    <citation type="submission" date="2023-01" db="EMBL/GenBank/DDBJ databases">
        <authorList>
            <person name="Whitehead M."/>
        </authorList>
    </citation>
    <scope>NUCLEOTIDE SEQUENCE [LARGE SCALE GENOMIC DNA]</scope>
</reference>
<gene>
    <name evidence="7" type="ORF">MEUPH1_LOCUS30242</name>
</gene>
<keyword evidence="2" id="KW-0479">Metal-binding</keyword>
<dbReference type="Proteomes" id="UP001160148">
    <property type="component" value="Unassembled WGS sequence"/>
</dbReference>
<feature type="region of interest" description="Disordered" evidence="6">
    <location>
        <begin position="265"/>
        <end position="286"/>
    </location>
</feature>
<dbReference type="InterPro" id="IPR052035">
    <property type="entry name" value="ZnF_BED_domain_contain"/>
</dbReference>
<evidence type="ECO:0000256" key="5">
    <source>
        <dbReference type="ARBA" id="ARBA00023242"/>
    </source>
</evidence>
<evidence type="ECO:0000256" key="6">
    <source>
        <dbReference type="SAM" id="MobiDB-lite"/>
    </source>
</evidence>
<name>A0AAV0YCK7_9HEMI</name>
<evidence type="ECO:0000256" key="3">
    <source>
        <dbReference type="ARBA" id="ARBA00022771"/>
    </source>
</evidence>
<protein>
    <submittedName>
        <fullName evidence="7">Uncharacterized protein</fullName>
    </submittedName>
</protein>
<evidence type="ECO:0000313" key="7">
    <source>
        <dbReference type="EMBL" id="CAI6376916.1"/>
    </source>
</evidence>
<evidence type="ECO:0000256" key="4">
    <source>
        <dbReference type="ARBA" id="ARBA00022833"/>
    </source>
</evidence>
<sequence>MGANMVKAAKDLFGVEKHIPCFAHTINLVVENVIKNTDSLLNLLSKVREVVKYFKHSTHASDQLRKRQIDEGKKEGNCKKLILDVSTRWNSVYYMVQRFLELSSLISDILLHRPSAPQMPSAINLQELQAVLVVLRPFENVTLEMSSQRNVTISKVLPLVSCLNNSITSYTPDTELGSKLKDVTVVEINKRFGNIEKFYSFPIATLLDPRFKNLHFKDPVDCSKAIAKLKILVCQHNIISSSSEDDQPEAVEKKFDLWEHHKNLAPQKSKKKSSKSTTKNQESASDQMVMQYLGTPVINLSQDPIETFEEMKTVYPQQYNESQKMFCILAT</sequence>
<dbReference type="PANTHER" id="PTHR46481">
    <property type="entry name" value="ZINC FINGER BED DOMAIN-CONTAINING PROTEIN 4"/>
    <property type="match status" value="1"/>
</dbReference>
<comment type="subcellular location">
    <subcellularLocation>
        <location evidence="1">Nucleus</location>
    </subcellularLocation>
</comment>
<evidence type="ECO:0000256" key="2">
    <source>
        <dbReference type="ARBA" id="ARBA00022723"/>
    </source>
</evidence>
<dbReference type="SUPFAM" id="SSF53098">
    <property type="entry name" value="Ribonuclease H-like"/>
    <property type="match status" value="1"/>
</dbReference>
<dbReference type="EMBL" id="CARXXK010001592">
    <property type="protein sequence ID" value="CAI6376916.1"/>
    <property type="molecule type" value="Genomic_DNA"/>
</dbReference>
<proteinExistence type="predicted"/>
<organism evidence="7 8">
    <name type="scientific">Macrosiphum euphorbiae</name>
    <name type="common">potato aphid</name>
    <dbReference type="NCBI Taxonomy" id="13131"/>
    <lineage>
        <taxon>Eukaryota</taxon>
        <taxon>Metazoa</taxon>
        <taxon>Ecdysozoa</taxon>
        <taxon>Arthropoda</taxon>
        <taxon>Hexapoda</taxon>
        <taxon>Insecta</taxon>
        <taxon>Pterygota</taxon>
        <taxon>Neoptera</taxon>
        <taxon>Paraneoptera</taxon>
        <taxon>Hemiptera</taxon>
        <taxon>Sternorrhyncha</taxon>
        <taxon>Aphidomorpha</taxon>
        <taxon>Aphidoidea</taxon>
        <taxon>Aphididae</taxon>
        <taxon>Macrosiphini</taxon>
        <taxon>Macrosiphum</taxon>
    </lineage>
</organism>
<keyword evidence="8" id="KW-1185">Reference proteome</keyword>
<dbReference type="AlphaFoldDB" id="A0AAV0YCK7"/>
<dbReference type="PANTHER" id="PTHR46481:SF10">
    <property type="entry name" value="ZINC FINGER BED DOMAIN-CONTAINING PROTEIN 39"/>
    <property type="match status" value="1"/>
</dbReference>
<dbReference type="GO" id="GO:0005634">
    <property type="term" value="C:nucleus"/>
    <property type="evidence" value="ECO:0007669"/>
    <property type="project" value="UniProtKB-SubCell"/>
</dbReference>
<evidence type="ECO:0000256" key="1">
    <source>
        <dbReference type="ARBA" id="ARBA00004123"/>
    </source>
</evidence>
<accession>A0AAV0YCK7</accession>
<dbReference type="GO" id="GO:0008270">
    <property type="term" value="F:zinc ion binding"/>
    <property type="evidence" value="ECO:0007669"/>
    <property type="project" value="UniProtKB-KW"/>
</dbReference>
<evidence type="ECO:0000313" key="8">
    <source>
        <dbReference type="Proteomes" id="UP001160148"/>
    </source>
</evidence>